<sequence length="103" mass="10940">MPDRPPPCSRTDVRFEPESRTSGGLLPPSCQTSAVVPAPAPPRSLRGPRFNTPLQGDKSNLTDGRGDPSRSARAMRRPRQPKSEGLLVPGTDGVCGWLAAGHT</sequence>
<dbReference type="EMBL" id="JAPQKH010000008">
    <property type="protein sequence ID" value="KAJ5083116.1"/>
    <property type="molecule type" value="Genomic_DNA"/>
</dbReference>
<protein>
    <submittedName>
        <fullName evidence="2">Uncharacterized protein</fullName>
    </submittedName>
</protein>
<evidence type="ECO:0000313" key="2">
    <source>
        <dbReference type="EMBL" id="KAJ5083116.1"/>
    </source>
</evidence>
<feature type="compositionally biased region" description="Polar residues" evidence="1">
    <location>
        <begin position="52"/>
        <end position="62"/>
    </location>
</feature>
<name>A0A9W9JVP5_9EURO</name>
<reference evidence="2" key="2">
    <citation type="journal article" date="2023" name="IMA Fungus">
        <title>Comparative genomic study of the Penicillium genus elucidates a diverse pangenome and 15 lateral gene transfer events.</title>
        <authorList>
            <person name="Petersen C."/>
            <person name="Sorensen T."/>
            <person name="Nielsen M.R."/>
            <person name="Sondergaard T.E."/>
            <person name="Sorensen J.L."/>
            <person name="Fitzpatrick D.A."/>
            <person name="Frisvad J.C."/>
            <person name="Nielsen K.L."/>
        </authorList>
    </citation>
    <scope>NUCLEOTIDE SEQUENCE</scope>
    <source>
        <strain evidence="2">IBT 30069</strain>
    </source>
</reference>
<keyword evidence="3" id="KW-1185">Reference proteome</keyword>
<accession>A0A9W9JVP5</accession>
<gene>
    <name evidence="2" type="ORF">N7456_012543</name>
</gene>
<evidence type="ECO:0000313" key="3">
    <source>
        <dbReference type="Proteomes" id="UP001149165"/>
    </source>
</evidence>
<comment type="caution">
    <text evidence="2">The sequence shown here is derived from an EMBL/GenBank/DDBJ whole genome shotgun (WGS) entry which is preliminary data.</text>
</comment>
<feature type="region of interest" description="Disordered" evidence="1">
    <location>
        <begin position="1"/>
        <end position="93"/>
    </location>
</feature>
<dbReference type="Proteomes" id="UP001149165">
    <property type="component" value="Unassembled WGS sequence"/>
</dbReference>
<reference evidence="2" key="1">
    <citation type="submission" date="2022-11" db="EMBL/GenBank/DDBJ databases">
        <authorList>
            <person name="Petersen C."/>
        </authorList>
    </citation>
    <scope>NUCLEOTIDE SEQUENCE</scope>
    <source>
        <strain evidence="2">IBT 30069</strain>
    </source>
</reference>
<dbReference type="AlphaFoldDB" id="A0A9W9JVP5"/>
<proteinExistence type="predicted"/>
<evidence type="ECO:0000256" key="1">
    <source>
        <dbReference type="SAM" id="MobiDB-lite"/>
    </source>
</evidence>
<organism evidence="2 3">
    <name type="scientific">Penicillium angulare</name>
    <dbReference type="NCBI Taxonomy" id="116970"/>
    <lineage>
        <taxon>Eukaryota</taxon>
        <taxon>Fungi</taxon>
        <taxon>Dikarya</taxon>
        <taxon>Ascomycota</taxon>
        <taxon>Pezizomycotina</taxon>
        <taxon>Eurotiomycetes</taxon>
        <taxon>Eurotiomycetidae</taxon>
        <taxon>Eurotiales</taxon>
        <taxon>Aspergillaceae</taxon>
        <taxon>Penicillium</taxon>
    </lineage>
</organism>